<dbReference type="Pfam" id="PF12256">
    <property type="entry name" value="TcdB_toxin_midN"/>
    <property type="match status" value="1"/>
</dbReference>
<dbReference type="InterPro" id="IPR028994">
    <property type="entry name" value="Integrin_alpha_N"/>
</dbReference>
<dbReference type="Gene3D" id="3.90.1720.70">
    <property type="match status" value="1"/>
</dbReference>
<dbReference type="GO" id="GO:0005737">
    <property type="term" value="C:cytoplasm"/>
    <property type="evidence" value="ECO:0007669"/>
    <property type="project" value="InterPro"/>
</dbReference>
<keyword evidence="2" id="KW-0964">Secreted</keyword>
<comment type="subcellular location">
    <subcellularLocation>
        <location evidence="1">Secreted</location>
    </subcellularLocation>
</comment>
<dbReference type="RefSeq" id="WP_138550356.1">
    <property type="nucleotide sequence ID" value="NZ_PNCH01000012.1"/>
</dbReference>
<dbReference type="InterPro" id="IPR022045">
    <property type="entry name" value="TcdB_toxin_mid/N"/>
</dbReference>
<reference evidence="6 7" key="1">
    <citation type="submission" date="2018-01" db="EMBL/GenBank/DDBJ databases">
        <authorList>
            <person name="Paulsen S."/>
            <person name="Gram L.K."/>
        </authorList>
    </citation>
    <scope>NUCLEOTIDE SEQUENCE [LARGE SCALE GENOMIC DNA]</scope>
    <source>
        <strain evidence="6 7">S2676</strain>
    </source>
</reference>
<accession>A0A5S3WPI0</accession>
<dbReference type="OrthoDB" id="9815903at2"/>
<dbReference type="InterPro" id="IPR050708">
    <property type="entry name" value="T6SS_VgrG/RHS"/>
</dbReference>
<dbReference type="NCBIfam" id="TIGR03696">
    <property type="entry name" value="Rhs_assc_core"/>
    <property type="match status" value="1"/>
</dbReference>
<evidence type="ECO:0000256" key="4">
    <source>
        <dbReference type="SAM" id="SignalP"/>
    </source>
</evidence>
<dbReference type="Proteomes" id="UP000310249">
    <property type="component" value="Unassembled WGS sequence"/>
</dbReference>
<organism evidence="6 7">
    <name type="scientific">Pseudoalteromonas rubra</name>
    <dbReference type="NCBI Taxonomy" id="43658"/>
    <lineage>
        <taxon>Bacteria</taxon>
        <taxon>Pseudomonadati</taxon>
        <taxon>Pseudomonadota</taxon>
        <taxon>Gammaproteobacteria</taxon>
        <taxon>Alteromonadales</taxon>
        <taxon>Pseudoalteromonadaceae</taxon>
        <taxon>Pseudoalteromonas</taxon>
    </lineage>
</organism>
<dbReference type="PANTHER" id="PTHR32305">
    <property type="match status" value="1"/>
</dbReference>
<sequence>MKTIIQIISLLFLFSSLAQASVAQSPSVYEDSSGNIYIQSPKQFVLIAGKINIPLHVYPPMGLVKLSYSNGQWHREVLSEAQFNAVTSQLQSSAQLTERLRWQDIDGDGIRDYVLFTDASSNNDASLISVSTKTGAIRALKLPSGTNLANNYQLTDVNGDDRPDVKSGSDVFLASANGQFLYTGQGAVEPASKVDTTAGEFRVDETGQATYTVPVALPAGPGGIKPAVSISYSSAAGVGNAGYGWNVAAGSAITRCIKNIATDGKQQAVRMQKSDGYCLDGSRLMLVSGTYGAANSTYRTELSNFMTIKAIGTDGSNTGPKGFIVESKDGDTKYYGDTSLSNDSDAFVKPAGSTAKGAHTWALKQISDIFGNKITYHYTSNTSLGYHLLNSIVYGKVKVNFDYTDRNTRQYGYAYGGKVANVKRISGIEVTRGGDAYRYYNINGDGTKHDYINSIQECTSFSADKSCKYPITFNYNKDISEVGFAVAANQSSGIRTTTLLTDFNGDGRSDFLYTNSTGKTLSVKITGQDTDVITSNLKSVNDFKLADVNGDGYTDIIYAETSGSTTKWYAKAYQPVTQTVSDMICDDGVQPYSADLMHTENLNEVRSADTEAFSQAVSVSREQTRGRGICYPNEYVEKLSFSSAVALSPGYSTSNMLVDIDGDGLSDWMYSSGRKLFYRKNIESTNALGRDYGSGNSLYEFSSGDFSPDHSSQGCHSTHSIEHKFTKSADINADGVSDFIVRLKTDYSPMSQGVPGCSASAYKHKLLLSKGTGDYSKFEYDLSGVEDIRFADLNGDGLSDLVFAKNTGWQYRLVTGNAAAPLQAAKSLSILSAKMGTEEYRGNVHFADVNQDNISDIIALNHTRVVNREGYCRWVGDGHPHGIEPEVPPLAEEVATTSSWRNCDEGYIWVNTTYTDGVQTTVWTGETTSASSIAYTETKLGNGLKGTGHTLKIGDIDGDGLVDVLRSSTAATSNATFAHYRNTMLSASVASHKLTKITTGFGVETDINYKKISDSAVYTHLPAFNTLGKVNANFFSPKFGMWLVSNVASDSNGSGSSTQQVGINYKYSGFKIDKLGRGPQGFYEIETTDPQTNIKTTTRYHQSWPLTGKPQFTKSYAGDQLITHATSTWWNYTDKLGSLFVYLRQSDEKGWQIGSDGTRRPIKRVLTTNSYDAGLSDKWGNLTSSTTTTHMPEQGEDNWTPAHTTHTANTYFTGADYLRYGRLKSSSVRQTQLAKQGLSYSLLTRQTEFTYYDNLMLKSETVAPECSGSSASRNDVNHCDASNQYTKTLHYDAFGNVKQTDITAGSETRSSYTQYDSTGELVIRKANALNQAVTYLYNGVSNPDGRIVSVTETSPNGVSKTQLLNQWGEVVETRLADGTYQKRETLSCGSSSLCSSVSGHYYTKSTQSGVAAQYQVFDRYGRNVRNTKALVDGSVAYEDITYDKHNNPVTKTLPYKLGEIKYTTRFDFDGYNRLEETTLPSGKATSIQYLGHLTRTTDVGGSNDGYSATSYKRDEMQDVLGRTLYKTDPYTGSNPGVVNRVKFDYNAFGDIVSTTNAVYDSTTRAFKNTATTTHYDRYGRKIKVEDPSRGTWQLYYNGFGNVVKEENGRSEIKETYYTSLGQVARTVQLDKTESGRSLISCNVYGNSKSARNIGKLTDSYQFRVTDSTASCENLIANNTASISKHYTFDDLGRPETSVTKNAGGEFKTVSSYNSLGQVSQVALPNGMFIRSDYTNGQVRSNYDAATNKLLSKVESVDAQGRVTQQTFAGGVSRTQSFEKDSAFIDSISISNATQMLYRVNYKHDIRGTTRHRISQYYEPGFGKNSFKFTEEFGYENNGLQRLETRTVSHASTRYGVSLRLANQTFGYDAYGNIKTNTNVGTYHYTNASNPYQLTSVSGASGKRNYSMAYDNHGNITNDGQRSFDYTQFDKPYKITKDSNTYTEFRYDEAGSRYYRKDVQLLNGSLQTKQVYYVGKVYELIKQSGGKDSSGSALPSQIEHRWYAGGVVISQVEGLAQKTQVAHSDMLGSTVLVTNNRGNAVAQYIYDPWGKQQQVYAASEMGHSLLSLTQMRAFTGHEQVEQLDIIHMNGRIYDANLGRFLQADPFVQFPDLTQSHNRYSYVLNNPLTYNDPSGYFLKKLMKITGLSALFKAIAKIPILDAAVSIALGIYAPWALPLYQGLKTYAVTGNFGAALKSANISAMTIGFSIVIGGALPFDAAAGLSLVNVANVASHAMVGGITSVLQGGKFGHGFVSSMVTASMKGFMKPQTGTFADAVRRTVIAGAVGGTVSELTGGKFANGAVTSAMQWWFNAEDGGKFAQKRPYSEDFWDEYLNYSDYDTAEVWDTVGGSLGDGYGPHSNSCATRVSHGINHSGAAIPRGAPGANLNFGGDNNGFRYILSARQLEVYLGDAWGAADYTNITYDQFSALSSSLSAGQVAVVVSQDHATVIRSGYNGDNNSVLGVGGSAWILPTRPASN</sequence>
<dbReference type="Pfam" id="PF03534">
    <property type="entry name" value="SpvB"/>
    <property type="match status" value="1"/>
</dbReference>
<evidence type="ECO:0000313" key="6">
    <source>
        <dbReference type="EMBL" id="TMP29519.1"/>
    </source>
</evidence>
<dbReference type="InterPro" id="IPR003284">
    <property type="entry name" value="Sal_SpvB"/>
</dbReference>
<evidence type="ECO:0000256" key="2">
    <source>
        <dbReference type="ARBA" id="ARBA00022525"/>
    </source>
</evidence>
<keyword evidence="3" id="KW-0843">Virulence</keyword>
<evidence type="ECO:0000313" key="7">
    <source>
        <dbReference type="Proteomes" id="UP000310249"/>
    </source>
</evidence>
<evidence type="ECO:0000256" key="1">
    <source>
        <dbReference type="ARBA" id="ARBA00004613"/>
    </source>
</evidence>
<feature type="chain" id="PRO_5024444379" description="Insecticide toxin TcdB middle/N-terminal domain-containing protein" evidence="4">
    <location>
        <begin position="21"/>
        <end position="2476"/>
    </location>
</feature>
<keyword evidence="4" id="KW-0732">Signal</keyword>
<feature type="signal peptide" evidence="4">
    <location>
        <begin position="1"/>
        <end position="20"/>
    </location>
</feature>
<feature type="domain" description="Insecticide toxin TcdB middle/N-terminal" evidence="5">
    <location>
        <begin position="950"/>
        <end position="1108"/>
    </location>
</feature>
<comment type="caution">
    <text evidence="6">The sequence shown here is derived from an EMBL/GenBank/DDBJ whole genome shotgun (WGS) entry which is preliminary data.</text>
</comment>
<dbReference type="InterPro" id="IPR022385">
    <property type="entry name" value="Rhs_assc_core"/>
</dbReference>
<dbReference type="Gene3D" id="2.180.10.10">
    <property type="entry name" value="RHS repeat-associated core"/>
    <property type="match status" value="2"/>
</dbReference>
<evidence type="ECO:0000256" key="3">
    <source>
        <dbReference type="ARBA" id="ARBA00023026"/>
    </source>
</evidence>
<protein>
    <recommendedName>
        <fullName evidence="5">Insecticide toxin TcdB middle/N-terminal domain-containing protein</fullName>
    </recommendedName>
</protein>
<dbReference type="PANTHER" id="PTHR32305:SF15">
    <property type="entry name" value="PROTEIN RHSA-RELATED"/>
    <property type="match status" value="1"/>
</dbReference>
<gene>
    <name evidence="6" type="ORF">CWB99_07870</name>
</gene>
<name>A0A5S3WPI0_9GAMM</name>
<dbReference type="EMBL" id="PNCI01000017">
    <property type="protein sequence ID" value="TMP29519.1"/>
    <property type="molecule type" value="Genomic_DNA"/>
</dbReference>
<reference evidence="7" key="2">
    <citation type="submission" date="2019-06" db="EMBL/GenBank/DDBJ databases">
        <title>Co-occurence of chitin degradation, pigmentation and bioactivity in marine Pseudoalteromonas.</title>
        <authorList>
            <person name="Sonnenschein E.C."/>
            <person name="Bech P.K."/>
        </authorList>
    </citation>
    <scope>NUCLEOTIDE SEQUENCE [LARGE SCALE GENOMIC DNA]</scope>
    <source>
        <strain evidence="7">S2676</strain>
    </source>
</reference>
<dbReference type="SUPFAM" id="SSF69318">
    <property type="entry name" value="Integrin alpha N-terminal domain"/>
    <property type="match status" value="2"/>
</dbReference>
<dbReference type="GO" id="GO:0005576">
    <property type="term" value="C:extracellular region"/>
    <property type="evidence" value="ECO:0007669"/>
    <property type="project" value="UniProtKB-SubCell"/>
</dbReference>
<proteinExistence type="predicted"/>
<evidence type="ECO:0000259" key="5">
    <source>
        <dbReference type="Pfam" id="PF12256"/>
    </source>
</evidence>